<dbReference type="GO" id="GO:0005675">
    <property type="term" value="C:transcription factor TFIIH holo complex"/>
    <property type="evidence" value="ECO:0007669"/>
    <property type="project" value="TreeGrafter"/>
</dbReference>
<evidence type="ECO:0000313" key="3">
    <source>
        <dbReference type="Proteomes" id="UP000799772"/>
    </source>
</evidence>
<feature type="region of interest" description="Disordered" evidence="1">
    <location>
        <begin position="232"/>
        <end position="251"/>
    </location>
</feature>
<evidence type="ECO:0000313" key="2">
    <source>
        <dbReference type="EMBL" id="KAF2100876.1"/>
    </source>
</evidence>
<keyword evidence="3" id="KW-1185">Reference proteome</keyword>
<comment type="caution">
    <text evidence="2">The sequence shown here is derived from an EMBL/GenBank/DDBJ whole genome shotgun (WGS) entry which is preliminary data.</text>
</comment>
<feature type="compositionally biased region" description="Acidic residues" evidence="1">
    <location>
        <begin position="194"/>
        <end position="215"/>
    </location>
</feature>
<dbReference type="InterPro" id="IPR031349">
    <property type="entry name" value="Tfb6"/>
</dbReference>
<evidence type="ECO:0000256" key="1">
    <source>
        <dbReference type="SAM" id="MobiDB-lite"/>
    </source>
</evidence>
<gene>
    <name evidence="2" type="ORF">NA57DRAFT_37069</name>
</gene>
<feature type="region of interest" description="Disordered" evidence="1">
    <location>
        <begin position="194"/>
        <end position="221"/>
    </location>
</feature>
<dbReference type="AlphaFoldDB" id="A0A9P4IMJ7"/>
<name>A0A9P4IMJ7_9PEZI</name>
<dbReference type="OrthoDB" id="5420410at2759"/>
<organism evidence="2 3">
    <name type="scientific">Rhizodiscina lignyota</name>
    <dbReference type="NCBI Taxonomy" id="1504668"/>
    <lineage>
        <taxon>Eukaryota</taxon>
        <taxon>Fungi</taxon>
        <taxon>Dikarya</taxon>
        <taxon>Ascomycota</taxon>
        <taxon>Pezizomycotina</taxon>
        <taxon>Dothideomycetes</taxon>
        <taxon>Pleosporomycetidae</taxon>
        <taxon>Aulographales</taxon>
        <taxon>Rhizodiscinaceae</taxon>
        <taxon>Rhizodiscina</taxon>
    </lineage>
</organism>
<dbReference type="EMBL" id="ML978124">
    <property type="protein sequence ID" value="KAF2100876.1"/>
    <property type="molecule type" value="Genomic_DNA"/>
</dbReference>
<dbReference type="Pfam" id="PF17110">
    <property type="entry name" value="TFB6"/>
    <property type="match status" value="1"/>
</dbReference>
<evidence type="ECO:0008006" key="4">
    <source>
        <dbReference type="Google" id="ProtNLM"/>
    </source>
</evidence>
<protein>
    <recommendedName>
        <fullName evidence="4">Meiotic recombination protein DMC1</fullName>
    </recommendedName>
</protein>
<dbReference type="Proteomes" id="UP000799772">
    <property type="component" value="Unassembled WGS sequence"/>
</dbReference>
<reference evidence="2" key="1">
    <citation type="journal article" date="2020" name="Stud. Mycol.">
        <title>101 Dothideomycetes genomes: a test case for predicting lifestyles and emergence of pathogens.</title>
        <authorList>
            <person name="Haridas S."/>
            <person name="Albert R."/>
            <person name="Binder M."/>
            <person name="Bloem J."/>
            <person name="Labutti K."/>
            <person name="Salamov A."/>
            <person name="Andreopoulos B."/>
            <person name="Baker S."/>
            <person name="Barry K."/>
            <person name="Bills G."/>
            <person name="Bluhm B."/>
            <person name="Cannon C."/>
            <person name="Castanera R."/>
            <person name="Culley D."/>
            <person name="Daum C."/>
            <person name="Ezra D."/>
            <person name="Gonzalez J."/>
            <person name="Henrissat B."/>
            <person name="Kuo A."/>
            <person name="Liang C."/>
            <person name="Lipzen A."/>
            <person name="Lutzoni F."/>
            <person name="Magnuson J."/>
            <person name="Mondo S."/>
            <person name="Nolan M."/>
            <person name="Ohm R."/>
            <person name="Pangilinan J."/>
            <person name="Park H.-J."/>
            <person name="Ramirez L."/>
            <person name="Alfaro M."/>
            <person name="Sun H."/>
            <person name="Tritt A."/>
            <person name="Yoshinaga Y."/>
            <person name="Zwiers L.-H."/>
            <person name="Turgeon B."/>
            <person name="Goodwin S."/>
            <person name="Spatafora J."/>
            <person name="Crous P."/>
            <person name="Grigoriev I."/>
        </authorList>
    </citation>
    <scope>NUCLEOTIDE SEQUENCE</scope>
    <source>
        <strain evidence="2">CBS 133067</strain>
    </source>
</reference>
<accession>A0A9P4IMJ7</accession>
<dbReference type="PANTHER" id="PTHR37781">
    <property type="entry name" value="TFIIH COMPLEX SUBUNIT"/>
    <property type="match status" value="1"/>
</dbReference>
<proteinExistence type="predicted"/>
<sequence>MADSPAAAGGFLPASLLSPPPSSHASSSAIGVLPRARAQPLRPGGPKESSLIRYVDQGILRIQRRFAKREVAEESRNVVGYKNFKEAANDIESLIDVVWISGTPSVQIPYLLNLALLAANFLPDLPPSPKATFRLLSKLDLAFASLLQGRNVETGEPLPGFGNRTVNGTEKVRIKSLVDRTRICVVEAMSKADADEDDIDEEDMTGTETEDDPDDFNMSSDMENELMNRNTNDLTEDSMDEGNASGVREPQGDWDMHVAKVYDRTVVELGDTLGGTPIGIISDP</sequence>
<dbReference type="PANTHER" id="PTHR37781:SF1">
    <property type="entry name" value="ADR380WP"/>
    <property type="match status" value="1"/>
</dbReference>